<organism evidence="2">
    <name type="scientific">viral metagenome</name>
    <dbReference type="NCBI Taxonomy" id="1070528"/>
    <lineage>
        <taxon>unclassified sequences</taxon>
        <taxon>metagenomes</taxon>
        <taxon>organismal metagenomes</taxon>
    </lineage>
</organism>
<evidence type="ECO:0000313" key="2">
    <source>
        <dbReference type="EMBL" id="QHS80221.1"/>
    </source>
</evidence>
<protein>
    <submittedName>
        <fullName evidence="2">Uncharacterized protein</fullName>
    </submittedName>
</protein>
<reference evidence="2" key="1">
    <citation type="journal article" date="2020" name="Nature">
        <title>Giant virus diversity and host interactions through global metagenomics.</title>
        <authorList>
            <person name="Schulz F."/>
            <person name="Roux S."/>
            <person name="Paez-Espino D."/>
            <person name="Jungbluth S."/>
            <person name="Walsh D.A."/>
            <person name="Denef V.J."/>
            <person name="McMahon K.D."/>
            <person name="Konstantinidis K.T."/>
            <person name="Eloe-Fadrosh E.A."/>
            <person name="Kyrpides N.C."/>
            <person name="Woyke T."/>
        </authorList>
    </citation>
    <scope>NUCLEOTIDE SEQUENCE</scope>
    <source>
        <strain evidence="2">GVMAG-S-1039698-54</strain>
    </source>
</reference>
<accession>A0A6C0ALK3</accession>
<feature type="transmembrane region" description="Helical" evidence="1">
    <location>
        <begin position="6"/>
        <end position="25"/>
    </location>
</feature>
<proteinExistence type="predicted"/>
<keyword evidence="1" id="KW-1133">Transmembrane helix</keyword>
<name>A0A6C0ALK3_9ZZZZ</name>
<keyword evidence="1" id="KW-0812">Transmembrane</keyword>
<sequence length="45" mass="5520">MGYFTIFLSVYYGLWGFIGIYEYYFNIASKTLYIRDRDGNRYQQL</sequence>
<dbReference type="EMBL" id="MN740676">
    <property type="protein sequence ID" value="QHS80221.1"/>
    <property type="molecule type" value="Genomic_DNA"/>
</dbReference>
<dbReference type="AlphaFoldDB" id="A0A6C0ALK3"/>
<keyword evidence="1" id="KW-0472">Membrane</keyword>
<evidence type="ECO:0000256" key="1">
    <source>
        <dbReference type="SAM" id="Phobius"/>
    </source>
</evidence>